<reference evidence="2 3" key="1">
    <citation type="submission" date="2014-06" db="EMBL/GenBank/DDBJ databases">
        <title>Evolutionary Origins and Diversification of the Mycorrhizal Mutualists.</title>
        <authorList>
            <consortium name="DOE Joint Genome Institute"/>
            <consortium name="Mycorrhizal Genomics Consortium"/>
            <person name="Kohler A."/>
            <person name="Kuo A."/>
            <person name="Nagy L.G."/>
            <person name="Floudas D."/>
            <person name="Copeland A."/>
            <person name="Barry K.W."/>
            <person name="Cichocki N."/>
            <person name="Veneault-Fourrey C."/>
            <person name="LaButti K."/>
            <person name="Lindquist E.A."/>
            <person name="Lipzen A."/>
            <person name="Lundell T."/>
            <person name="Morin E."/>
            <person name="Murat C."/>
            <person name="Riley R."/>
            <person name="Ohm R."/>
            <person name="Sun H."/>
            <person name="Tunlid A."/>
            <person name="Henrissat B."/>
            <person name="Grigoriev I.V."/>
            <person name="Hibbett D.S."/>
            <person name="Martin F."/>
        </authorList>
    </citation>
    <scope>NUCLEOTIDE SEQUENCE [LARGE SCALE GENOMIC DNA]</scope>
    <source>
        <strain evidence="2 3">SS14</strain>
    </source>
</reference>
<organism evidence="2 3">
    <name type="scientific">Sphaerobolus stellatus (strain SS14)</name>
    <dbReference type="NCBI Taxonomy" id="990650"/>
    <lineage>
        <taxon>Eukaryota</taxon>
        <taxon>Fungi</taxon>
        <taxon>Dikarya</taxon>
        <taxon>Basidiomycota</taxon>
        <taxon>Agaricomycotina</taxon>
        <taxon>Agaricomycetes</taxon>
        <taxon>Phallomycetidae</taxon>
        <taxon>Geastrales</taxon>
        <taxon>Sphaerobolaceae</taxon>
        <taxon>Sphaerobolus</taxon>
    </lineage>
</organism>
<feature type="region of interest" description="Disordered" evidence="1">
    <location>
        <begin position="154"/>
        <end position="173"/>
    </location>
</feature>
<keyword evidence="3" id="KW-1185">Reference proteome</keyword>
<feature type="compositionally biased region" description="Polar residues" evidence="1">
    <location>
        <begin position="224"/>
        <end position="234"/>
    </location>
</feature>
<feature type="compositionally biased region" description="Basic and acidic residues" evidence="1">
    <location>
        <begin position="57"/>
        <end position="76"/>
    </location>
</feature>
<dbReference type="EMBL" id="KN837100">
    <property type="protein sequence ID" value="KIJ47826.1"/>
    <property type="molecule type" value="Genomic_DNA"/>
</dbReference>
<feature type="region of interest" description="Disordered" evidence="1">
    <location>
        <begin position="51"/>
        <end position="86"/>
    </location>
</feature>
<proteinExistence type="predicted"/>
<dbReference type="AlphaFoldDB" id="A0A0C9W5T6"/>
<name>A0A0C9W5T6_SPHS4</name>
<dbReference type="HOGENOM" id="CLU_103461_0_0_1"/>
<evidence type="ECO:0000313" key="3">
    <source>
        <dbReference type="Proteomes" id="UP000054279"/>
    </source>
</evidence>
<protein>
    <submittedName>
        <fullName evidence="2">Uncharacterized protein</fullName>
    </submittedName>
</protein>
<dbReference type="Proteomes" id="UP000054279">
    <property type="component" value="Unassembled WGS sequence"/>
</dbReference>
<evidence type="ECO:0000313" key="2">
    <source>
        <dbReference type="EMBL" id="KIJ47826.1"/>
    </source>
</evidence>
<gene>
    <name evidence="2" type="ORF">M422DRAFT_248405</name>
</gene>
<feature type="compositionally biased region" description="Polar residues" evidence="1">
    <location>
        <begin position="154"/>
        <end position="169"/>
    </location>
</feature>
<accession>A0A0C9W5T6</accession>
<evidence type="ECO:0000256" key="1">
    <source>
        <dbReference type="SAM" id="MobiDB-lite"/>
    </source>
</evidence>
<sequence length="234" mass="26136">MLGTINEHMDEVISIHNMSRQAAQLLAKTNESNSALEARTRTLEKYLTIAKGKSSFHPRDPHKDPNNEDSDPHPERPSNWSNVDEESTIGQHNLDPELIQSTDESNNRSNPKQALGKARTKLLAKTAVLERLYADQAPADHLNQAATAARNTSGLLNPQDQQQSIQPSENARETVIQDYPCKSVRYAPFDGIEDNDTGSETTVRNHWEGSVPFQQPDDRDILDMSNNESNNTLV</sequence>
<feature type="region of interest" description="Disordered" evidence="1">
    <location>
        <begin position="190"/>
        <end position="234"/>
    </location>
</feature>